<keyword evidence="3 7" id="KW-0812">Transmembrane</keyword>
<comment type="subcellular location">
    <subcellularLocation>
        <location evidence="1">Membrane</location>
        <topology evidence="1">Multi-pass membrane protein</topology>
    </subcellularLocation>
</comment>
<feature type="domain" description="Cytochrome oxidase subunit I profile" evidence="9">
    <location>
        <begin position="12"/>
        <end position="480"/>
    </location>
</feature>
<feature type="transmembrane region" description="Helical" evidence="8">
    <location>
        <begin position="95"/>
        <end position="114"/>
    </location>
</feature>
<keyword evidence="5 8" id="KW-1133">Transmembrane helix</keyword>
<dbReference type="GO" id="GO:0016020">
    <property type="term" value="C:membrane"/>
    <property type="evidence" value="ECO:0007669"/>
    <property type="project" value="UniProtKB-SubCell"/>
</dbReference>
<feature type="transmembrane region" description="Helical" evidence="8">
    <location>
        <begin position="134"/>
        <end position="156"/>
    </location>
</feature>
<reference evidence="11" key="1">
    <citation type="submission" date="2017-05" db="EMBL/GenBank/DDBJ databases">
        <authorList>
            <person name="Sung H."/>
        </authorList>
    </citation>
    <scope>NUCLEOTIDE SEQUENCE [LARGE SCALE GENOMIC DNA]</scope>
    <source>
        <strain evidence="11">AR23208</strain>
    </source>
</reference>
<dbReference type="PRINTS" id="PR01165">
    <property type="entry name" value="CYCOXIDASEI"/>
</dbReference>
<feature type="transmembrane region" description="Helical" evidence="8">
    <location>
        <begin position="456"/>
        <end position="482"/>
    </location>
</feature>
<keyword evidence="7" id="KW-0349">Heme</keyword>
<dbReference type="PANTHER" id="PTHR10422:SF40">
    <property type="entry name" value="CYTOCHROME C OXIDASE SUBUNIT I"/>
    <property type="match status" value="1"/>
</dbReference>
<evidence type="ECO:0000313" key="10">
    <source>
        <dbReference type="EMBL" id="ARU60215.1"/>
    </source>
</evidence>
<dbReference type="GO" id="GO:0004129">
    <property type="term" value="F:cytochrome-c oxidase activity"/>
    <property type="evidence" value="ECO:0007669"/>
    <property type="project" value="InterPro"/>
</dbReference>
<dbReference type="KEGG" id="tum:CBW65_03435"/>
<keyword evidence="2 7" id="KW-0679">Respiratory chain</keyword>
<keyword evidence="6 8" id="KW-0472">Membrane</keyword>
<evidence type="ECO:0000256" key="2">
    <source>
        <dbReference type="ARBA" id="ARBA00022660"/>
    </source>
</evidence>
<feature type="transmembrane region" description="Helical" evidence="8">
    <location>
        <begin position="284"/>
        <end position="311"/>
    </location>
</feature>
<feature type="transmembrane region" description="Helical" evidence="8">
    <location>
        <begin position="332"/>
        <end position="353"/>
    </location>
</feature>
<evidence type="ECO:0000256" key="8">
    <source>
        <dbReference type="SAM" id="Phobius"/>
    </source>
</evidence>
<evidence type="ECO:0000256" key="7">
    <source>
        <dbReference type="RuleBase" id="RU000370"/>
    </source>
</evidence>
<keyword evidence="7" id="KW-0813">Transport</keyword>
<dbReference type="PROSITE" id="PS00077">
    <property type="entry name" value="COX1_CUB"/>
    <property type="match status" value="1"/>
</dbReference>
<feature type="transmembrane region" description="Helical" evidence="8">
    <location>
        <begin position="214"/>
        <end position="239"/>
    </location>
</feature>
<dbReference type="GO" id="GO:0009060">
    <property type="term" value="P:aerobic respiration"/>
    <property type="evidence" value="ECO:0007669"/>
    <property type="project" value="InterPro"/>
</dbReference>
<proteinExistence type="inferred from homology"/>
<dbReference type="OrthoDB" id="9764568at2"/>
<dbReference type="SUPFAM" id="SSF81442">
    <property type="entry name" value="Cytochrome c oxidase subunit I-like"/>
    <property type="match status" value="1"/>
</dbReference>
<feature type="transmembrane region" description="Helical" evidence="8">
    <location>
        <begin position="50"/>
        <end position="74"/>
    </location>
</feature>
<evidence type="ECO:0000256" key="1">
    <source>
        <dbReference type="ARBA" id="ARBA00004141"/>
    </source>
</evidence>
<dbReference type="PROSITE" id="PS50855">
    <property type="entry name" value="COX1"/>
    <property type="match status" value="1"/>
</dbReference>
<dbReference type="InterPro" id="IPR023616">
    <property type="entry name" value="Cyt_c_oxase-like_su1_dom"/>
</dbReference>
<feature type="transmembrane region" description="Helical" evidence="8">
    <location>
        <begin position="15"/>
        <end position="38"/>
    </location>
</feature>
<dbReference type="CDD" id="cd01660">
    <property type="entry name" value="ba3-like_Oxidase_I"/>
    <property type="match status" value="1"/>
</dbReference>
<evidence type="ECO:0000256" key="6">
    <source>
        <dbReference type="ARBA" id="ARBA00023136"/>
    </source>
</evidence>
<sequence length="547" mass="60870">MQTTAIPKRDAKMSLAYLVIAFLAFGIGAIAGLLQGLVRGGVIELPDWLNYYQILTAHGVLMALIFTTFFIIGFMYSGISKTTGGLSNFSFKAGWIGWAMMFFGTSMATAAILLNEASVLYTFYAPLKATPWFYVGAALLVVGSWVAALGMLVNYAKWRKHNPGQVSPLFAFMTVATLVLWLIATSGLAVMVLFQLIPWSFGWVAEVNILLSRMLFWFFGHPLVYFWLMPAYIAWYVCIPKIIGGKVFSDSLARLAFLLLVLFSIPVGFHHQLMEPGISEKWKFIHVILTLAVVVPSLLTAFSMFAVFETAGRRKGAKSMFGWFTKLPWKDVRFFAPMVGMLMFIPAGLGGIINASNQMNAVVHNTMWVVGHFHLTVATSVVLTFFGISYWLVPALSGRKLTKWANRLGILQTLIWTVGMSFMSGAMHTMGLQGAPRRTDFTTYLDSVLGLSWMPYYKVMAFGGAMLFVGGMLMIGLFLYLLCFAPKGQEEFPIAELGDNHEPTPRILERWRVWIAVSAVLILLAYGYPIYDIIQNPAPGAPPLRTW</sequence>
<feature type="transmembrane region" description="Helical" evidence="8">
    <location>
        <begin position="414"/>
        <end position="436"/>
    </location>
</feature>
<keyword evidence="7" id="KW-0479">Metal-binding</keyword>
<dbReference type="AlphaFoldDB" id="A0A1Y0IL38"/>
<dbReference type="InterPro" id="IPR036927">
    <property type="entry name" value="Cyt_c_oxase-like_su1_sf"/>
</dbReference>
<dbReference type="RefSeq" id="WP_087455602.1">
    <property type="nucleotide sequence ID" value="NZ_CP021434.1"/>
</dbReference>
<gene>
    <name evidence="10" type="ORF">CBW65_03435</name>
</gene>
<evidence type="ECO:0000256" key="4">
    <source>
        <dbReference type="ARBA" id="ARBA00022982"/>
    </source>
</evidence>
<dbReference type="GO" id="GO:0020037">
    <property type="term" value="F:heme binding"/>
    <property type="evidence" value="ECO:0007669"/>
    <property type="project" value="InterPro"/>
</dbReference>
<dbReference type="Proteomes" id="UP000195437">
    <property type="component" value="Chromosome"/>
</dbReference>
<organism evidence="10 11">
    <name type="scientific">Tumebacillus avium</name>
    <dbReference type="NCBI Taxonomy" id="1903704"/>
    <lineage>
        <taxon>Bacteria</taxon>
        <taxon>Bacillati</taxon>
        <taxon>Bacillota</taxon>
        <taxon>Bacilli</taxon>
        <taxon>Bacillales</taxon>
        <taxon>Alicyclobacillaceae</taxon>
        <taxon>Tumebacillus</taxon>
    </lineage>
</organism>
<feature type="transmembrane region" description="Helical" evidence="8">
    <location>
        <begin position="251"/>
        <end position="269"/>
    </location>
</feature>
<dbReference type="PANTHER" id="PTHR10422">
    <property type="entry name" value="CYTOCHROME C OXIDASE SUBUNIT 1"/>
    <property type="match status" value="1"/>
</dbReference>
<keyword evidence="4 7" id="KW-0249">Electron transport</keyword>
<dbReference type="InterPro" id="IPR000883">
    <property type="entry name" value="Cyt_C_Oxase_1"/>
</dbReference>
<feature type="transmembrane region" description="Helical" evidence="8">
    <location>
        <begin position="373"/>
        <end position="393"/>
    </location>
</feature>
<name>A0A1Y0IL38_9BACL</name>
<accession>A0A1Y0IL38</accession>
<keyword evidence="7" id="KW-0408">Iron</keyword>
<evidence type="ECO:0000259" key="9">
    <source>
        <dbReference type="PROSITE" id="PS50855"/>
    </source>
</evidence>
<dbReference type="Pfam" id="PF00115">
    <property type="entry name" value="COX1"/>
    <property type="match status" value="1"/>
</dbReference>
<protein>
    <submittedName>
        <fullName evidence="10">Cytochrome C</fullName>
    </submittedName>
</protein>
<dbReference type="InterPro" id="IPR023615">
    <property type="entry name" value="Cyt_c_Oxase_su1_BS"/>
</dbReference>
<feature type="transmembrane region" description="Helical" evidence="8">
    <location>
        <begin position="513"/>
        <end position="531"/>
    </location>
</feature>
<comment type="similarity">
    <text evidence="7">Belongs to the heme-copper respiratory oxidase family.</text>
</comment>
<dbReference type="EMBL" id="CP021434">
    <property type="protein sequence ID" value="ARU60215.1"/>
    <property type="molecule type" value="Genomic_DNA"/>
</dbReference>
<evidence type="ECO:0000256" key="3">
    <source>
        <dbReference type="ARBA" id="ARBA00022692"/>
    </source>
</evidence>
<dbReference type="InterPro" id="IPR033943">
    <property type="entry name" value="Ba3-like_Oxidase_I"/>
</dbReference>
<feature type="transmembrane region" description="Helical" evidence="8">
    <location>
        <begin position="168"/>
        <end position="194"/>
    </location>
</feature>
<evidence type="ECO:0000256" key="5">
    <source>
        <dbReference type="ARBA" id="ARBA00022989"/>
    </source>
</evidence>
<evidence type="ECO:0000313" key="11">
    <source>
        <dbReference type="Proteomes" id="UP000195437"/>
    </source>
</evidence>
<dbReference type="Gene3D" id="1.20.210.10">
    <property type="entry name" value="Cytochrome c oxidase-like, subunit I domain"/>
    <property type="match status" value="1"/>
</dbReference>
<keyword evidence="11" id="KW-1185">Reference proteome</keyword>